<dbReference type="SUPFAM" id="SSF55347">
    <property type="entry name" value="Glyceraldehyde-3-phosphate dehydrogenase-like, C-terminal domain"/>
    <property type="match status" value="1"/>
</dbReference>
<dbReference type="Gene3D" id="3.40.50.720">
    <property type="entry name" value="NAD(P)-binding Rossmann-like Domain"/>
    <property type="match status" value="1"/>
</dbReference>
<protein>
    <submittedName>
        <fullName evidence="4">Gfo/Idh/MocA family oxidoreductase</fullName>
    </submittedName>
</protein>
<organism evidence="4 5">
    <name type="scientific">Streptomyces millisiae</name>
    <dbReference type="NCBI Taxonomy" id="3075542"/>
    <lineage>
        <taxon>Bacteria</taxon>
        <taxon>Bacillati</taxon>
        <taxon>Actinomycetota</taxon>
        <taxon>Actinomycetes</taxon>
        <taxon>Kitasatosporales</taxon>
        <taxon>Streptomycetaceae</taxon>
        <taxon>Streptomyces</taxon>
    </lineage>
</organism>
<dbReference type="PANTHER" id="PTHR43818">
    <property type="entry name" value="BCDNA.GH03377"/>
    <property type="match status" value="1"/>
</dbReference>
<dbReference type="InterPro" id="IPR036291">
    <property type="entry name" value="NAD(P)-bd_dom_sf"/>
</dbReference>
<sequence length="386" mass="40406">MEAAVEAADLGVGIIGAGWMGHVHARAYARLPHHYPELGVRPRLVAVADPVPGQLDDFAARFGPVRRYDAWRALLADPEVRAVSVTAPNALHREIGTAVAEAGRDLWIEKPVGLTAGDARAVADAVARAGVRAAVGFNYRTFPAVARARALLREGAIGTPTHARCQLLTDYAAHPMAPLNWRFTREHGGSGVLGDLASHGVDLVRFLLGDLAAVVAETAVFTPRRPLPSAADTSHYAVAAADAATGPVENADYVCALLRTAAGVPVTFEASRAAVGEQNAYGFSVHGTRGLLAWDFRRPGELAVSRGDSYLNQPVTRWTAAPGDGDYGRFHPGAGNAMSYDDSKVAEAADFLSPDRSPATPADAVAAAETLEALTTSAASGAWVAL</sequence>
<dbReference type="RefSeq" id="WP_311601350.1">
    <property type="nucleotide sequence ID" value="NZ_JAVREM010000035.1"/>
</dbReference>
<keyword evidence="5" id="KW-1185">Reference proteome</keyword>
<dbReference type="Pfam" id="PF22725">
    <property type="entry name" value="GFO_IDH_MocA_C3"/>
    <property type="match status" value="1"/>
</dbReference>
<dbReference type="EMBL" id="JAVREM010000035">
    <property type="protein sequence ID" value="MDT0321145.1"/>
    <property type="molecule type" value="Genomic_DNA"/>
</dbReference>
<dbReference type="SUPFAM" id="SSF51735">
    <property type="entry name" value="NAD(P)-binding Rossmann-fold domains"/>
    <property type="match status" value="1"/>
</dbReference>
<dbReference type="InterPro" id="IPR055170">
    <property type="entry name" value="GFO_IDH_MocA-like_dom"/>
</dbReference>
<dbReference type="InterPro" id="IPR000683">
    <property type="entry name" value="Gfo/Idh/MocA-like_OxRdtase_N"/>
</dbReference>
<dbReference type="InterPro" id="IPR050463">
    <property type="entry name" value="Gfo/Idh/MocA_oxidrdct_glycsds"/>
</dbReference>
<evidence type="ECO:0000313" key="5">
    <source>
        <dbReference type="Proteomes" id="UP001183420"/>
    </source>
</evidence>
<feature type="domain" description="Gfo/Idh/MocA-like oxidoreductase N-terminal" evidence="2">
    <location>
        <begin position="11"/>
        <end position="137"/>
    </location>
</feature>
<evidence type="ECO:0000313" key="4">
    <source>
        <dbReference type="EMBL" id="MDT0321145.1"/>
    </source>
</evidence>
<evidence type="ECO:0000259" key="2">
    <source>
        <dbReference type="Pfam" id="PF01408"/>
    </source>
</evidence>
<dbReference type="Pfam" id="PF01408">
    <property type="entry name" value="GFO_IDH_MocA"/>
    <property type="match status" value="1"/>
</dbReference>
<accession>A0ABU2LU67</accession>
<proteinExistence type="predicted"/>
<keyword evidence="1" id="KW-0560">Oxidoreductase</keyword>
<dbReference type="Proteomes" id="UP001183420">
    <property type="component" value="Unassembled WGS sequence"/>
</dbReference>
<dbReference type="PANTHER" id="PTHR43818:SF11">
    <property type="entry name" value="BCDNA.GH03377"/>
    <property type="match status" value="1"/>
</dbReference>
<gene>
    <name evidence="4" type="ORF">RNC47_22680</name>
</gene>
<evidence type="ECO:0000259" key="3">
    <source>
        <dbReference type="Pfam" id="PF22725"/>
    </source>
</evidence>
<comment type="caution">
    <text evidence="4">The sequence shown here is derived from an EMBL/GenBank/DDBJ whole genome shotgun (WGS) entry which is preliminary data.</text>
</comment>
<reference evidence="5" key="1">
    <citation type="submission" date="2023-07" db="EMBL/GenBank/DDBJ databases">
        <title>30 novel species of actinomycetes from the DSMZ collection.</title>
        <authorList>
            <person name="Nouioui I."/>
        </authorList>
    </citation>
    <scope>NUCLEOTIDE SEQUENCE [LARGE SCALE GENOMIC DNA]</scope>
    <source>
        <strain evidence="5">DSM 44918</strain>
    </source>
</reference>
<dbReference type="Gene3D" id="3.30.360.10">
    <property type="entry name" value="Dihydrodipicolinate Reductase, domain 2"/>
    <property type="match status" value="1"/>
</dbReference>
<name>A0ABU2LU67_9ACTN</name>
<evidence type="ECO:0000256" key="1">
    <source>
        <dbReference type="ARBA" id="ARBA00023002"/>
    </source>
</evidence>
<feature type="domain" description="GFO/IDH/MocA-like oxidoreductase" evidence="3">
    <location>
        <begin position="146"/>
        <end position="292"/>
    </location>
</feature>